<sequence length="396" mass="43885">MNRPVVIGLLLLAKICSAQNKTSPADLDGAQAISLNKTYHFDKSPAGFGNIQEFPLNQTRSNIYFEKERNTIWFSISIPISGTLTFEISPKNINDDYDWMLFNYTPLLKSQISNGTAKPVRTNNARNNKSSASKTGLKEGIRNLFENPGPGKSFSKPLEVKSGERLALLVDNIYDLGDGFDITVNLKPSFSLTGQLIGSVKSKLSGLPLKADVTLEDDSTGFVLSKAKTDSRGNYRISAPLARPLNVIADSKRYIFASDKVMLDTVDTKTVNLLLDTIAAGSKMVLFNIHFLPNSNEILPNSETELIRLKNFLQTKPEWEVKLTGHTNNNVFADNKYLQKLSFERAVAVKQYLVRNAIPETRITCLGVGGKTPLIQTKDPVAGMKNLRVEVELERK</sequence>
<organism evidence="4 5">
    <name type="scientific">Hufsiella arboris</name>
    <dbReference type="NCBI Taxonomy" id="2695275"/>
    <lineage>
        <taxon>Bacteria</taxon>
        <taxon>Pseudomonadati</taxon>
        <taxon>Bacteroidota</taxon>
        <taxon>Sphingobacteriia</taxon>
        <taxon>Sphingobacteriales</taxon>
        <taxon>Sphingobacteriaceae</taxon>
        <taxon>Hufsiella</taxon>
    </lineage>
</organism>
<dbReference type="RefSeq" id="WP_160842881.1">
    <property type="nucleotide sequence ID" value="NZ_WVHT01000001.1"/>
</dbReference>
<name>A0A7K1Y6G2_9SPHI</name>
<protein>
    <submittedName>
        <fullName evidence="4">OmpA family protein</fullName>
    </submittedName>
</protein>
<dbReference type="Pfam" id="PF00691">
    <property type="entry name" value="OmpA"/>
    <property type="match status" value="1"/>
</dbReference>
<dbReference type="CDD" id="cd07185">
    <property type="entry name" value="OmpA_C-like"/>
    <property type="match status" value="1"/>
</dbReference>
<dbReference type="GO" id="GO:0016020">
    <property type="term" value="C:membrane"/>
    <property type="evidence" value="ECO:0007669"/>
    <property type="project" value="UniProtKB-UniRule"/>
</dbReference>
<dbReference type="Gene3D" id="3.30.1330.60">
    <property type="entry name" value="OmpA-like domain"/>
    <property type="match status" value="1"/>
</dbReference>
<evidence type="ECO:0000313" key="4">
    <source>
        <dbReference type="EMBL" id="MXV49709.1"/>
    </source>
</evidence>
<evidence type="ECO:0000259" key="3">
    <source>
        <dbReference type="PROSITE" id="PS51123"/>
    </source>
</evidence>
<reference evidence="4 5" key="1">
    <citation type="submission" date="2019-11" db="EMBL/GenBank/DDBJ databases">
        <title>Pedobacter sp. HMF7647 Genome sequencing and assembly.</title>
        <authorList>
            <person name="Kang H."/>
            <person name="Kim H."/>
            <person name="Joh K."/>
        </authorList>
    </citation>
    <scope>NUCLEOTIDE SEQUENCE [LARGE SCALE GENOMIC DNA]</scope>
    <source>
        <strain evidence="4 5">HMF7647</strain>
    </source>
</reference>
<evidence type="ECO:0000256" key="2">
    <source>
        <dbReference type="SAM" id="MobiDB-lite"/>
    </source>
</evidence>
<dbReference type="AlphaFoldDB" id="A0A7K1Y6G2"/>
<proteinExistence type="predicted"/>
<evidence type="ECO:0000313" key="5">
    <source>
        <dbReference type="Proteomes" id="UP000466586"/>
    </source>
</evidence>
<dbReference type="SUPFAM" id="SSF103088">
    <property type="entry name" value="OmpA-like"/>
    <property type="match status" value="1"/>
</dbReference>
<keyword evidence="1" id="KW-0472">Membrane</keyword>
<dbReference type="PANTHER" id="PTHR30329">
    <property type="entry name" value="STATOR ELEMENT OF FLAGELLAR MOTOR COMPLEX"/>
    <property type="match status" value="1"/>
</dbReference>
<feature type="compositionally biased region" description="Low complexity" evidence="2">
    <location>
        <begin position="121"/>
        <end position="135"/>
    </location>
</feature>
<feature type="domain" description="OmpA-like" evidence="3">
    <location>
        <begin position="278"/>
        <end position="396"/>
    </location>
</feature>
<dbReference type="PANTHER" id="PTHR30329:SF21">
    <property type="entry name" value="LIPOPROTEIN YIAD-RELATED"/>
    <property type="match status" value="1"/>
</dbReference>
<dbReference type="InterPro" id="IPR006665">
    <property type="entry name" value="OmpA-like"/>
</dbReference>
<comment type="caution">
    <text evidence="4">The sequence shown here is derived from an EMBL/GenBank/DDBJ whole genome shotgun (WGS) entry which is preliminary data.</text>
</comment>
<feature type="region of interest" description="Disordered" evidence="2">
    <location>
        <begin position="115"/>
        <end position="138"/>
    </location>
</feature>
<dbReference type="InterPro" id="IPR050330">
    <property type="entry name" value="Bact_OuterMem_StrucFunc"/>
</dbReference>
<keyword evidence="5" id="KW-1185">Reference proteome</keyword>
<accession>A0A7K1Y6G2</accession>
<dbReference type="InterPro" id="IPR036737">
    <property type="entry name" value="OmpA-like_sf"/>
</dbReference>
<dbReference type="EMBL" id="WVHT01000001">
    <property type="protein sequence ID" value="MXV49709.1"/>
    <property type="molecule type" value="Genomic_DNA"/>
</dbReference>
<gene>
    <name evidence="4" type="ORF">GS399_01910</name>
</gene>
<dbReference type="Proteomes" id="UP000466586">
    <property type="component" value="Unassembled WGS sequence"/>
</dbReference>
<dbReference type="PROSITE" id="PS51123">
    <property type="entry name" value="OMPA_2"/>
    <property type="match status" value="1"/>
</dbReference>
<evidence type="ECO:0000256" key="1">
    <source>
        <dbReference type="PROSITE-ProRule" id="PRU00473"/>
    </source>
</evidence>